<protein>
    <submittedName>
        <fullName evidence="1">Uncharacterized protein</fullName>
    </submittedName>
</protein>
<comment type="caution">
    <text evidence="1">The sequence shown here is derived from an EMBL/GenBank/DDBJ whole genome shotgun (WGS) entry which is preliminary data.</text>
</comment>
<evidence type="ECO:0000313" key="1">
    <source>
        <dbReference type="EMBL" id="KAI3701571.1"/>
    </source>
</evidence>
<organism evidence="1 2">
    <name type="scientific">Arctium lappa</name>
    <name type="common">Greater burdock</name>
    <name type="synonym">Lappa major</name>
    <dbReference type="NCBI Taxonomy" id="4217"/>
    <lineage>
        <taxon>Eukaryota</taxon>
        <taxon>Viridiplantae</taxon>
        <taxon>Streptophyta</taxon>
        <taxon>Embryophyta</taxon>
        <taxon>Tracheophyta</taxon>
        <taxon>Spermatophyta</taxon>
        <taxon>Magnoliopsida</taxon>
        <taxon>eudicotyledons</taxon>
        <taxon>Gunneridae</taxon>
        <taxon>Pentapetalae</taxon>
        <taxon>asterids</taxon>
        <taxon>campanulids</taxon>
        <taxon>Asterales</taxon>
        <taxon>Asteraceae</taxon>
        <taxon>Carduoideae</taxon>
        <taxon>Cardueae</taxon>
        <taxon>Arctiinae</taxon>
        <taxon>Arctium</taxon>
    </lineage>
</organism>
<accession>A0ACB8ZV24</accession>
<proteinExistence type="predicted"/>
<dbReference type="EMBL" id="CM042055">
    <property type="protein sequence ID" value="KAI3701571.1"/>
    <property type="molecule type" value="Genomic_DNA"/>
</dbReference>
<dbReference type="Proteomes" id="UP001055879">
    <property type="component" value="Linkage Group LG09"/>
</dbReference>
<reference evidence="1 2" key="2">
    <citation type="journal article" date="2022" name="Mol. Ecol. Resour.">
        <title>The genomes of chicory, endive, great burdock and yacon provide insights into Asteraceae paleo-polyploidization history and plant inulin production.</title>
        <authorList>
            <person name="Fan W."/>
            <person name="Wang S."/>
            <person name="Wang H."/>
            <person name="Wang A."/>
            <person name="Jiang F."/>
            <person name="Liu H."/>
            <person name="Zhao H."/>
            <person name="Xu D."/>
            <person name="Zhang Y."/>
        </authorList>
    </citation>
    <scope>NUCLEOTIDE SEQUENCE [LARGE SCALE GENOMIC DNA]</scope>
    <source>
        <strain evidence="2">cv. Niubang</strain>
    </source>
</reference>
<reference evidence="2" key="1">
    <citation type="journal article" date="2022" name="Mol. Ecol. Resour.">
        <title>The genomes of chicory, endive, great burdock and yacon provide insights into Asteraceae palaeo-polyploidization history and plant inulin production.</title>
        <authorList>
            <person name="Fan W."/>
            <person name="Wang S."/>
            <person name="Wang H."/>
            <person name="Wang A."/>
            <person name="Jiang F."/>
            <person name="Liu H."/>
            <person name="Zhao H."/>
            <person name="Xu D."/>
            <person name="Zhang Y."/>
        </authorList>
    </citation>
    <scope>NUCLEOTIDE SEQUENCE [LARGE SCALE GENOMIC DNA]</scope>
    <source>
        <strain evidence="2">cv. Niubang</strain>
    </source>
</reference>
<gene>
    <name evidence="1" type="ORF">L6452_26753</name>
</gene>
<evidence type="ECO:0000313" key="2">
    <source>
        <dbReference type="Proteomes" id="UP001055879"/>
    </source>
</evidence>
<keyword evidence="2" id="KW-1185">Reference proteome</keyword>
<sequence length="146" mass="16356">MSRTVTDSSKKNILHLIGRLAPSRILSHTTGATLQIQQELQWREELEKFVFPEYITKENIFKETPEMVFTREHEYLVKEREKWMKTTAESCSITAALITTIVFAAAITVPGGSNQETGIPVFKETIAFTIFAVSDAISLFASATAL</sequence>
<name>A0ACB8ZV24_ARCLA</name>